<dbReference type="EMBL" id="SLWQ01000013">
    <property type="protein sequence ID" value="TCO36323.1"/>
    <property type="molecule type" value="Genomic_DNA"/>
</dbReference>
<keyword evidence="4" id="KW-1185">Reference proteome</keyword>
<dbReference type="OrthoDB" id="9804145at2"/>
<dbReference type="GO" id="GO:0015668">
    <property type="term" value="F:type III site-specific deoxyribonuclease activity"/>
    <property type="evidence" value="ECO:0007669"/>
    <property type="project" value="InterPro"/>
</dbReference>
<dbReference type="RefSeq" id="WP_132000097.1">
    <property type="nucleotide sequence ID" value="NZ_SLWQ01000013.1"/>
</dbReference>
<dbReference type="InterPro" id="IPR045572">
    <property type="entry name" value="RE_endonuc_C"/>
</dbReference>
<feature type="domain" description="Helicase/UvrB N-terminal" evidence="1">
    <location>
        <begin position="97"/>
        <end position="259"/>
    </location>
</feature>
<dbReference type="Proteomes" id="UP000294862">
    <property type="component" value="Unassembled WGS sequence"/>
</dbReference>
<gene>
    <name evidence="3" type="ORF">EV148_11367</name>
</gene>
<dbReference type="PANTHER" id="PTHR47396:SF1">
    <property type="entry name" value="ATP-DEPENDENT HELICASE IRC3-RELATED"/>
    <property type="match status" value="1"/>
</dbReference>
<organism evidence="3 4">
    <name type="scientific">Dokdonella fugitiva</name>
    <dbReference type="NCBI Taxonomy" id="328517"/>
    <lineage>
        <taxon>Bacteria</taxon>
        <taxon>Pseudomonadati</taxon>
        <taxon>Pseudomonadota</taxon>
        <taxon>Gammaproteobacteria</taxon>
        <taxon>Lysobacterales</taxon>
        <taxon>Rhodanobacteraceae</taxon>
        <taxon>Dokdonella</taxon>
    </lineage>
</organism>
<dbReference type="SUPFAM" id="SSF52540">
    <property type="entry name" value="P-loop containing nucleoside triphosphate hydrolases"/>
    <property type="match status" value="2"/>
</dbReference>
<dbReference type="Gene3D" id="3.40.50.300">
    <property type="entry name" value="P-loop containing nucleotide triphosphate hydrolases"/>
    <property type="match status" value="2"/>
</dbReference>
<protein>
    <submittedName>
        <fullName evidence="3">Type III restriction enzyme</fullName>
    </submittedName>
</protein>
<dbReference type="PANTHER" id="PTHR47396">
    <property type="entry name" value="TYPE I RESTRICTION ENZYME ECOKI R PROTEIN"/>
    <property type="match status" value="1"/>
</dbReference>
<accession>A0A4R2HXI8</accession>
<dbReference type="Pfam" id="PF19778">
    <property type="entry name" value="RE_endonuc"/>
    <property type="match status" value="1"/>
</dbReference>
<dbReference type="Pfam" id="PF04851">
    <property type="entry name" value="ResIII"/>
    <property type="match status" value="1"/>
</dbReference>
<dbReference type="GO" id="GO:0005524">
    <property type="term" value="F:ATP binding"/>
    <property type="evidence" value="ECO:0007669"/>
    <property type="project" value="InterPro"/>
</dbReference>
<sequence length="1008" mass="113145">MKLHFEPNLDYQMQAIEAVCDLFRGQEVCRTEFTVTMKALGEEPVIGGIGPQLSLGMAESDLGVGNRLTLLDDELLKNLADIQLRGGLRPSSTLSSGDFTVEMETGTGKTYVYLRTIFELNKRYGFTKFVIVVPSVAIKEGVYKTLQITEDHFKGLYAGVPFDYFLYDSNKLGQVRNFATSSNIQIMVVTVGAINKKDVNNLYKDSEKTGGEKPIDLIKATRPIVIVDEPQSVDGGLEGRGKEALDAMNPLCTLRYSATHVDKHHMVFRLDAVDAYERKLVKQIEVALATVEDAHNKPFVRLVSVANKRGTISARVELDVATASGVKRQELVVSDGDDLEQLAKRPIYEDFRVGEINTAKGDEFMELRYPGGEVFLKPGQAHGDVDALAVQREMIRRTIREHLDKEKRLRPLGIKVLSLFFIDAVDRYRQYDADGNPVKGDYARIFEEEYRRAAKLPAYQSLFAEIDLDSAAEEVHNGYFSIDKKGGWTDTAENNAGNRENAERAYNLIMKEKEKLLSFATPLKFIFSHSALKEGWDNPNVFQICTLRDIQTERERRQTIGRGLRLCVNQHGERVRGFEVNTLTVVATENYEQFAENLQKEIEADTGIRFGIVEHHQFAAIAVTAQDGQTVPLGVEQSKALWEHLKAAGHIDAKGKVQDSLKKALKEGTLVLPTEFEAQKGQIADVLRKVSGRLEIKNADERKQVPLRKGQDGKAIYLSDEFKALWDRIKHKTTYRVQFDNAKLITDCISALQKAPAIAKARLQWRKADIAIGKAGVQATEKSGAATVVLDEADIELPDLLTDLQDRTQLTRRAIVSILTGSGRLDDFKRNPQQFIELAAETINRCKRMALVDGIKYQKLGDQHVYAQELFEKEELTGYLKNMLMDTQKSIYEHVVYDSTTERDFADALEKNDAIKLYAKLPGWFKVPTPLGSYNPDWAVLVEEDGAQRLYFVVETKSSLFTDDLRDKESAKIECGKAHFHALAVGENPARYVVARSVGDLLTEAAKR</sequence>
<dbReference type="GO" id="GO:0003677">
    <property type="term" value="F:DNA binding"/>
    <property type="evidence" value="ECO:0007669"/>
    <property type="project" value="InterPro"/>
</dbReference>
<comment type="caution">
    <text evidence="3">The sequence shown here is derived from an EMBL/GenBank/DDBJ whole genome shotgun (WGS) entry which is preliminary data.</text>
</comment>
<name>A0A4R2HXI8_9GAMM</name>
<dbReference type="InterPro" id="IPR027417">
    <property type="entry name" value="P-loop_NTPase"/>
</dbReference>
<reference evidence="3 4" key="1">
    <citation type="journal article" date="2015" name="Stand. Genomic Sci.">
        <title>Genomic Encyclopedia of Bacterial and Archaeal Type Strains, Phase III: the genomes of soil and plant-associated and newly described type strains.</title>
        <authorList>
            <person name="Whitman W.B."/>
            <person name="Woyke T."/>
            <person name="Klenk H.P."/>
            <person name="Zhou Y."/>
            <person name="Lilburn T.G."/>
            <person name="Beck B.J."/>
            <person name="De Vos P."/>
            <person name="Vandamme P."/>
            <person name="Eisen J.A."/>
            <person name="Garrity G."/>
            <person name="Hugenholtz P."/>
            <person name="Kyrpides N.C."/>
        </authorList>
    </citation>
    <scope>NUCLEOTIDE SEQUENCE [LARGE SCALE GENOMIC DNA]</scope>
    <source>
        <strain evidence="3 4">A3</strain>
    </source>
</reference>
<evidence type="ECO:0000313" key="3">
    <source>
        <dbReference type="EMBL" id="TCO36323.1"/>
    </source>
</evidence>
<dbReference type="InterPro" id="IPR050742">
    <property type="entry name" value="Helicase_Restrict-Modif_Enz"/>
</dbReference>
<evidence type="ECO:0000259" key="1">
    <source>
        <dbReference type="Pfam" id="PF04851"/>
    </source>
</evidence>
<dbReference type="InterPro" id="IPR006935">
    <property type="entry name" value="Helicase/UvrB_N"/>
</dbReference>
<dbReference type="AlphaFoldDB" id="A0A4R2HXI8"/>
<proteinExistence type="predicted"/>
<evidence type="ECO:0000259" key="2">
    <source>
        <dbReference type="Pfam" id="PF19778"/>
    </source>
</evidence>
<feature type="domain" description="Type III restriction enzyme C-terminal endonuclease" evidence="2">
    <location>
        <begin position="888"/>
        <end position="984"/>
    </location>
</feature>
<dbReference type="GO" id="GO:0005829">
    <property type="term" value="C:cytosol"/>
    <property type="evidence" value="ECO:0007669"/>
    <property type="project" value="TreeGrafter"/>
</dbReference>
<evidence type="ECO:0000313" key="4">
    <source>
        <dbReference type="Proteomes" id="UP000294862"/>
    </source>
</evidence>